<sequence length="282" mass="32174">MSKRKKLSENAALMQQWDFEKNVRGPECFTEYSHVKVWWKCIQGHSWEAMIFNRTYGDCCPYCVGKKVLTGTNDLQTLNPALASEWDFEKNTLPPSQVASKSNKKAWWKCSAGHSWEARIFSRNEGFSCPYCSGQKIITGVNDLETLSPQLAREWDYDKNSCLPSQMGIKSNKKAWWRCSLGHSWRAIIFNRTAGRGCPYCSGQKVLVGFNDLETLYPEIANEWDCEKNRIPPTTVTPGSNKRVWWKCSAGHSWRSDVAGRVGGRGCPYCVGKVQYKPKCVR</sequence>
<dbReference type="RefSeq" id="WP_050753489.1">
    <property type="nucleotide sequence ID" value="NZ_LGTC01000001.1"/>
</dbReference>
<feature type="domain" description="Treble clef zinc finger" evidence="1">
    <location>
        <begin position="220"/>
        <end position="273"/>
    </location>
</feature>
<dbReference type="Pfam" id="PF14311">
    <property type="entry name" value="DUF4379"/>
    <property type="match status" value="4"/>
</dbReference>
<keyword evidence="3" id="KW-1185">Reference proteome</keyword>
<proteinExistence type="predicted"/>
<gene>
    <name evidence="2" type="ORF">Bccel_3042</name>
</gene>
<dbReference type="PANTHER" id="PTHR37317">
    <property type="entry name" value="BLR8090 PROTEIN"/>
    <property type="match status" value="1"/>
</dbReference>
<dbReference type="EMBL" id="LGTC01000001">
    <property type="protein sequence ID" value="KNY27771.1"/>
    <property type="molecule type" value="Genomic_DNA"/>
</dbReference>
<reference evidence="3" key="1">
    <citation type="submission" date="2015-07" db="EMBL/GenBank/DDBJ databases">
        <title>Near-Complete Genome Sequence of the Cellulolytic Bacterium Bacteroides (Pseudobacteroides) cellulosolvens ATCC 35603.</title>
        <authorList>
            <person name="Dassa B."/>
            <person name="Utturkar S.M."/>
            <person name="Klingeman D.M."/>
            <person name="Hurt R.A."/>
            <person name="Keller M."/>
            <person name="Xu J."/>
            <person name="Reddy Y.H.K."/>
            <person name="Borovok I."/>
            <person name="Grinberg I.R."/>
            <person name="Lamed R."/>
            <person name="Zhivin O."/>
            <person name="Bayer E.A."/>
            <person name="Brown S.D."/>
        </authorList>
    </citation>
    <scope>NUCLEOTIDE SEQUENCE [LARGE SCALE GENOMIC DNA]</scope>
    <source>
        <strain evidence="3">DSM 2933</strain>
    </source>
</reference>
<dbReference type="STRING" id="398512.Bccel_3042"/>
<protein>
    <recommendedName>
        <fullName evidence="1">Treble clef zinc finger domain-containing protein</fullName>
    </recommendedName>
</protein>
<dbReference type="PANTHER" id="PTHR37317:SF1">
    <property type="entry name" value="ZINC-RIBBON DOMAIN-CONTAINING PROTEIN-RELATED"/>
    <property type="match status" value="1"/>
</dbReference>
<feature type="domain" description="Treble clef zinc finger" evidence="1">
    <location>
        <begin position="13"/>
        <end position="66"/>
    </location>
</feature>
<dbReference type="eggNOG" id="COG1996">
    <property type="taxonomic scope" value="Bacteria"/>
</dbReference>
<feature type="domain" description="Treble clef zinc finger" evidence="1">
    <location>
        <begin position="151"/>
        <end position="203"/>
    </location>
</feature>
<evidence type="ECO:0000259" key="1">
    <source>
        <dbReference type="Pfam" id="PF14311"/>
    </source>
</evidence>
<dbReference type="InterPro" id="IPR025487">
    <property type="entry name" value="DUF4379"/>
</dbReference>
<accession>A0A0L6JPL1</accession>
<name>A0A0L6JPL1_9FIRM</name>
<comment type="caution">
    <text evidence="2">The sequence shown here is derived from an EMBL/GenBank/DDBJ whole genome shotgun (WGS) entry which is preliminary data.</text>
</comment>
<organism evidence="2 3">
    <name type="scientific">Pseudobacteroides cellulosolvens ATCC 35603 = DSM 2933</name>
    <dbReference type="NCBI Taxonomy" id="398512"/>
    <lineage>
        <taxon>Bacteria</taxon>
        <taxon>Bacillati</taxon>
        <taxon>Bacillota</taxon>
        <taxon>Clostridia</taxon>
        <taxon>Eubacteriales</taxon>
        <taxon>Oscillospiraceae</taxon>
        <taxon>Pseudobacteroides</taxon>
    </lineage>
</organism>
<feature type="domain" description="Treble clef zinc finger" evidence="1">
    <location>
        <begin position="82"/>
        <end position="134"/>
    </location>
</feature>
<dbReference type="AlphaFoldDB" id="A0A0L6JPL1"/>
<evidence type="ECO:0000313" key="3">
    <source>
        <dbReference type="Proteomes" id="UP000036923"/>
    </source>
</evidence>
<evidence type="ECO:0000313" key="2">
    <source>
        <dbReference type="EMBL" id="KNY27771.1"/>
    </source>
</evidence>
<dbReference type="Proteomes" id="UP000036923">
    <property type="component" value="Unassembled WGS sequence"/>
</dbReference>